<dbReference type="CDD" id="cd00293">
    <property type="entry name" value="USP-like"/>
    <property type="match status" value="2"/>
</dbReference>
<dbReference type="InterPro" id="IPR014729">
    <property type="entry name" value="Rossmann-like_a/b/a_fold"/>
</dbReference>
<evidence type="ECO:0000313" key="6">
    <source>
        <dbReference type="Proteomes" id="UP000445696"/>
    </source>
</evidence>
<gene>
    <name evidence="5" type="ORF">GQF03_05525</name>
</gene>
<dbReference type="PANTHER" id="PTHR46268:SF27">
    <property type="entry name" value="UNIVERSAL STRESS PROTEIN RV2623"/>
    <property type="match status" value="1"/>
</dbReference>
<proteinExistence type="inferred from homology"/>
<dbReference type="OrthoDB" id="5564966at2"/>
<organism evidence="5 6">
    <name type="scientific">Sneathiella chungangensis</name>
    <dbReference type="NCBI Taxonomy" id="1418234"/>
    <lineage>
        <taxon>Bacteria</taxon>
        <taxon>Pseudomonadati</taxon>
        <taxon>Pseudomonadota</taxon>
        <taxon>Alphaproteobacteria</taxon>
        <taxon>Sneathiellales</taxon>
        <taxon>Sneathiellaceae</taxon>
        <taxon>Sneathiella</taxon>
    </lineage>
</organism>
<name>A0A845MFG8_9PROT</name>
<dbReference type="AlphaFoldDB" id="A0A845MFG8"/>
<comment type="similarity">
    <text evidence="1">Belongs to the universal stress protein A family.</text>
</comment>
<reference evidence="5 6" key="1">
    <citation type="journal article" date="2014" name="Int. J. Syst. Evol. Microbiol.">
        <title>Sneathiella chungangensis sp. nov., isolated from a marine sand, and emended description of the genus Sneathiella.</title>
        <authorList>
            <person name="Siamphan C."/>
            <person name="Kim H."/>
            <person name="Lee J.S."/>
            <person name="Kim W."/>
        </authorList>
    </citation>
    <scope>NUCLEOTIDE SEQUENCE [LARGE SCALE GENOMIC DNA]</scope>
    <source>
        <strain evidence="5 6">KCTC 32476</strain>
    </source>
</reference>
<dbReference type="GO" id="GO:0005524">
    <property type="term" value="F:ATP binding"/>
    <property type="evidence" value="ECO:0007669"/>
    <property type="project" value="UniProtKB-KW"/>
</dbReference>
<evidence type="ECO:0000256" key="3">
    <source>
        <dbReference type="ARBA" id="ARBA00022840"/>
    </source>
</evidence>
<evidence type="ECO:0000313" key="5">
    <source>
        <dbReference type="EMBL" id="MZR21784.1"/>
    </source>
</evidence>
<dbReference type="RefSeq" id="WP_161338221.1">
    <property type="nucleotide sequence ID" value="NZ_JBHSDG010000001.1"/>
</dbReference>
<evidence type="ECO:0000256" key="1">
    <source>
        <dbReference type="ARBA" id="ARBA00008791"/>
    </source>
</evidence>
<accession>A0A845MFG8</accession>
<feature type="domain" description="UspA" evidence="4">
    <location>
        <begin position="139"/>
        <end position="282"/>
    </location>
</feature>
<dbReference type="PANTHER" id="PTHR46268">
    <property type="entry name" value="STRESS RESPONSE PROTEIN NHAX"/>
    <property type="match status" value="1"/>
</dbReference>
<dbReference type="Proteomes" id="UP000445696">
    <property type="component" value="Unassembled WGS sequence"/>
</dbReference>
<dbReference type="SUPFAM" id="SSF52402">
    <property type="entry name" value="Adenine nucleotide alpha hydrolases-like"/>
    <property type="match status" value="2"/>
</dbReference>
<dbReference type="PRINTS" id="PR01438">
    <property type="entry name" value="UNVRSLSTRESS"/>
</dbReference>
<feature type="domain" description="UspA" evidence="4">
    <location>
        <begin position="1"/>
        <end position="130"/>
    </location>
</feature>
<dbReference type="InterPro" id="IPR006016">
    <property type="entry name" value="UspA"/>
</dbReference>
<keyword evidence="3" id="KW-0067">ATP-binding</keyword>
<keyword evidence="2" id="KW-0547">Nucleotide-binding</keyword>
<comment type="caution">
    <text evidence="5">The sequence shown here is derived from an EMBL/GenBank/DDBJ whole genome shotgun (WGS) entry which is preliminary data.</text>
</comment>
<sequence>MKRIVVATDFSERSDRAIRRATLLARTFDAKVILIHVVDDDQPQHLIRSTEHATKSLLEEQVASLREIDGLDCEFRVAFGDPFEKITQLAREEEADLLVVGPHRRQILKDVFVGTTAERTIRTSDRPVLMTNAVPAGAYRRILIATDLSDCSGSALRSAVELDLVSKSEVSVLYVFDAPATGLMNRASLSEDQIQDYMHNEEQRASLDLLAFLVEHDLRSAPCILKPAMSSVEDVILSAARDISAEAIVIGSHGETGFAKTLLGSVAEKLLRIADRDILVVPPQRRE</sequence>
<dbReference type="EMBL" id="WTVA01000002">
    <property type="protein sequence ID" value="MZR21784.1"/>
    <property type="molecule type" value="Genomic_DNA"/>
</dbReference>
<evidence type="ECO:0000256" key="2">
    <source>
        <dbReference type="ARBA" id="ARBA00022741"/>
    </source>
</evidence>
<protein>
    <submittedName>
        <fullName evidence="5">Universal stress protein</fullName>
    </submittedName>
</protein>
<dbReference type="InterPro" id="IPR006015">
    <property type="entry name" value="Universal_stress_UspA"/>
</dbReference>
<dbReference type="Gene3D" id="3.40.50.620">
    <property type="entry name" value="HUPs"/>
    <property type="match status" value="2"/>
</dbReference>
<keyword evidence="6" id="KW-1185">Reference proteome</keyword>
<dbReference type="Pfam" id="PF00582">
    <property type="entry name" value="Usp"/>
    <property type="match status" value="2"/>
</dbReference>
<evidence type="ECO:0000259" key="4">
    <source>
        <dbReference type="Pfam" id="PF00582"/>
    </source>
</evidence>